<evidence type="ECO:0000313" key="4">
    <source>
        <dbReference type="Proteomes" id="UP000034894"/>
    </source>
</evidence>
<dbReference type="InterPro" id="IPR002105">
    <property type="entry name" value="Dockerin_1_rpt"/>
</dbReference>
<gene>
    <name evidence="3" type="ORF">UV73_C0016G0013</name>
</gene>
<dbReference type="Proteomes" id="UP000034894">
    <property type="component" value="Unassembled WGS sequence"/>
</dbReference>
<dbReference type="InterPro" id="IPR018247">
    <property type="entry name" value="EF_Hand_1_Ca_BS"/>
</dbReference>
<accession>A0A0G1DD44</accession>
<dbReference type="CDD" id="cd14256">
    <property type="entry name" value="Dockerin_I"/>
    <property type="match status" value="1"/>
</dbReference>
<dbReference type="AlphaFoldDB" id="A0A0G1DD44"/>
<comment type="caution">
    <text evidence="3">The sequence shown here is derived from an EMBL/GenBank/DDBJ whole genome shotgun (WGS) entry which is preliminary data.</text>
</comment>
<dbReference type="EMBL" id="LCFP01000016">
    <property type="protein sequence ID" value="KKS95567.1"/>
    <property type="molecule type" value="Genomic_DNA"/>
</dbReference>
<reference evidence="3 4" key="1">
    <citation type="journal article" date="2015" name="Nature">
        <title>rRNA introns, odd ribosomes, and small enigmatic genomes across a large radiation of phyla.</title>
        <authorList>
            <person name="Brown C.T."/>
            <person name="Hug L.A."/>
            <person name="Thomas B.C."/>
            <person name="Sharon I."/>
            <person name="Castelle C.J."/>
            <person name="Singh A."/>
            <person name="Wilkins M.J."/>
            <person name="Williams K.H."/>
            <person name="Banfield J.F."/>
        </authorList>
    </citation>
    <scope>NUCLEOTIDE SEQUENCE [LARGE SCALE GENOMIC DNA]</scope>
</reference>
<organism evidence="3 4">
    <name type="scientific">Candidatus Gottesmanbacteria bacterium GW2011_GWA2_43_14</name>
    <dbReference type="NCBI Taxonomy" id="1618443"/>
    <lineage>
        <taxon>Bacteria</taxon>
        <taxon>Candidatus Gottesmaniibacteriota</taxon>
    </lineage>
</organism>
<keyword evidence="1" id="KW-0732">Signal</keyword>
<dbReference type="Pfam" id="PF16586">
    <property type="entry name" value="DUF5060"/>
    <property type="match status" value="1"/>
</dbReference>
<dbReference type="GO" id="GO:0000272">
    <property type="term" value="P:polysaccharide catabolic process"/>
    <property type="evidence" value="ECO:0007669"/>
    <property type="project" value="InterPro"/>
</dbReference>
<dbReference type="PROSITE" id="PS00018">
    <property type="entry name" value="EF_HAND_1"/>
    <property type="match status" value="1"/>
</dbReference>
<dbReference type="Pfam" id="PF00404">
    <property type="entry name" value="Dockerin_1"/>
    <property type="match status" value="1"/>
</dbReference>
<protein>
    <recommendedName>
        <fullName evidence="2">DUF5060 domain-containing protein</fullName>
    </recommendedName>
</protein>
<dbReference type="STRING" id="1618443.UV73_C0016G0013"/>
<evidence type="ECO:0000313" key="3">
    <source>
        <dbReference type="EMBL" id="KKS95567.1"/>
    </source>
</evidence>
<evidence type="ECO:0000256" key="1">
    <source>
        <dbReference type="SAM" id="SignalP"/>
    </source>
</evidence>
<dbReference type="Gene3D" id="1.10.1330.10">
    <property type="entry name" value="Dockerin domain"/>
    <property type="match status" value="1"/>
</dbReference>
<dbReference type="SUPFAM" id="SSF63446">
    <property type="entry name" value="Type I dockerin domain"/>
    <property type="match status" value="1"/>
</dbReference>
<dbReference type="GO" id="GO:0004553">
    <property type="term" value="F:hydrolase activity, hydrolyzing O-glycosyl compounds"/>
    <property type="evidence" value="ECO:0007669"/>
    <property type="project" value="InterPro"/>
</dbReference>
<feature type="domain" description="DUF5060" evidence="2">
    <location>
        <begin position="45"/>
        <end position="139"/>
    </location>
</feature>
<evidence type="ECO:0000259" key="2">
    <source>
        <dbReference type="Pfam" id="PF16586"/>
    </source>
</evidence>
<dbReference type="InterPro" id="IPR013783">
    <property type="entry name" value="Ig-like_fold"/>
</dbReference>
<proteinExistence type="predicted"/>
<sequence length="923" mass="102367">MKNGLLVLALLLTSLSFPQSIKAAPSVSSIQDNRSQYSGSNIPMYNKLEISFNISSSFKNPYLPFTNSPPAGIAPATGITVNGVFTSPSGQSFQQPGFYHQEFSDSLKSNKEWFYPTGNYSWKIRFSPDKTGTWQYKIRVTDSSGTTETPAASFSVIASGKHGFVKAASADPRYFEFDDGTYFPGLGFNLNAGNMDIENPVTGNQYEFEGMGANNIQLSRFWFSQKYVFGAAWSPWRSVNTLHQSQEPNPRISYPNDPNFKNAYPSLTMPPAASGSEVYWWLNADTTGGGNVFNYTPCLVTGGGWNLAAIPAKRNTNYRIRVRYRTLDMTGPFEVLHWSSTFPNQTSCTSPGGTVIASSSSGSGWNNSPDPQNPGWTIVSGTFNSGDRDFFNPIYISVAKAGKGHAFVDYIWLEEVIGSSFGPNLIYKPWVAQHYYVNQRNAYAFDKALAYAETKGLTFKPVILEKNDLLWRFFEYNGTLSAQPYSQNGDLFYGNGRETGGKTKTRFLHEAWWRYLQARWGYSTSIHSWELLNEGPPGPADGLHWIMVDELGKYMNCRVFDVTVSGKDCTYDHPNGHLVSTSFYGEGYPFFLWNNKDGNYPDVDYADQHMYARDEDPGFFDEAEFTSLLSIQRSALKADGTLNTQGAPKPFIRGETAWSGSADDLFRNNATNGLWLHNSIWGGINYGGMLEQYWLDGPGRCHIYNPGLPNCGTGGQTWDHRNEFGNFYKFIANVPLNKGAYIDAAPSVSNSNLRVFGQKHKTGNRAHLWIQNKNHTWKKVNDGVAIANQSGTVTVSGFSANKSLKVEWWNTYNGTVTSTSNMTTSATGSLTLSVSSLKDDIAVKIGDYTPVTSTPTTAPTKITPPITLKPGDANGDNKVDGLDYVVWLNHYNQQATGAVNGDFNNSGKIDGLDYVIWLNNYNK</sequence>
<feature type="signal peptide" evidence="1">
    <location>
        <begin position="1"/>
        <end position="23"/>
    </location>
</feature>
<dbReference type="InterPro" id="IPR032260">
    <property type="entry name" value="DUF5060"/>
</dbReference>
<dbReference type="InterPro" id="IPR036439">
    <property type="entry name" value="Dockerin_dom_sf"/>
</dbReference>
<name>A0A0G1DD44_9BACT</name>
<dbReference type="Gene3D" id="2.60.40.10">
    <property type="entry name" value="Immunoglobulins"/>
    <property type="match status" value="1"/>
</dbReference>
<feature type="chain" id="PRO_5002536475" description="DUF5060 domain-containing protein" evidence="1">
    <location>
        <begin position="24"/>
        <end position="923"/>
    </location>
</feature>